<dbReference type="InterPro" id="IPR005181">
    <property type="entry name" value="SASA"/>
</dbReference>
<gene>
    <name evidence="3" type="ORF">JIN83_16165</name>
</gene>
<dbReference type="InterPro" id="IPR036514">
    <property type="entry name" value="SGNH_hydro_sf"/>
</dbReference>
<feature type="domain" description="Sialate O-acetylesterase" evidence="2">
    <location>
        <begin position="89"/>
        <end position="209"/>
    </location>
</feature>
<dbReference type="EMBL" id="JAENIG010000015">
    <property type="protein sequence ID" value="MBK1856507.1"/>
    <property type="molecule type" value="Genomic_DNA"/>
</dbReference>
<evidence type="ECO:0000313" key="4">
    <source>
        <dbReference type="Proteomes" id="UP000634206"/>
    </source>
</evidence>
<dbReference type="Gene3D" id="3.40.50.1110">
    <property type="entry name" value="SGNH hydrolase"/>
    <property type="match status" value="1"/>
</dbReference>
<reference evidence="3" key="1">
    <citation type="submission" date="2021-01" db="EMBL/GenBank/DDBJ databases">
        <title>Modified the classification status of verrucomicrobia.</title>
        <authorList>
            <person name="Feng X."/>
        </authorList>
    </citation>
    <scope>NUCLEOTIDE SEQUENCE</scope>
    <source>
        <strain evidence="3">5K15</strain>
    </source>
</reference>
<keyword evidence="1" id="KW-0378">Hydrolase</keyword>
<dbReference type="Proteomes" id="UP000634206">
    <property type="component" value="Unassembled WGS sequence"/>
</dbReference>
<dbReference type="Pfam" id="PF03629">
    <property type="entry name" value="SASA"/>
    <property type="match status" value="1"/>
</dbReference>
<protein>
    <recommendedName>
        <fullName evidence="2">Sialate O-acetylesterase domain-containing protein</fullName>
    </recommendedName>
</protein>
<proteinExistence type="predicted"/>
<sequence>METWVDVDPQPTSPLVGNMTAPAKFYRVKSLDRVPIIAFTGQSNTLHTPRNSAPYSTTDLPYYFSFAQGNADTSAGASELFTSVTNAITSGKPIGSCWEFANALHASDYRAGALRRFAFVQTGLGGRASWEWKSGQKRNVEFQNALDALITQIETHPYTTGELKAVVVNQGERDTDTSGTWDVSWTSFITSIRNKYGNQVQLYIQTLNNLHLMPRQTTPDAGWDAVYQKQLSLATDSGSTAALADTYVYDSNALGGPENTAMYCRDNNVHYSNAGMMMLGEGTFEIFKDVNNF</sequence>
<comment type="caution">
    <text evidence="3">The sequence shown here is derived from an EMBL/GenBank/DDBJ whole genome shotgun (WGS) entry which is preliminary data.</text>
</comment>
<evidence type="ECO:0000313" key="3">
    <source>
        <dbReference type="EMBL" id="MBK1856507.1"/>
    </source>
</evidence>
<name>A0AAE2SFP3_9BACT</name>
<dbReference type="RefSeq" id="WP_309491127.1">
    <property type="nucleotide sequence ID" value="NZ_JAENIG010000015.1"/>
</dbReference>
<accession>A0AAE2SFP3</accession>
<dbReference type="AlphaFoldDB" id="A0AAE2SFP3"/>
<evidence type="ECO:0000256" key="1">
    <source>
        <dbReference type="ARBA" id="ARBA00022801"/>
    </source>
</evidence>
<dbReference type="SUPFAM" id="SSF52266">
    <property type="entry name" value="SGNH hydrolase"/>
    <property type="match status" value="1"/>
</dbReference>
<dbReference type="GO" id="GO:0016788">
    <property type="term" value="F:hydrolase activity, acting on ester bonds"/>
    <property type="evidence" value="ECO:0007669"/>
    <property type="project" value="UniProtKB-ARBA"/>
</dbReference>
<organism evidence="3 4">
    <name type="scientific">Oceaniferula flava</name>
    <dbReference type="NCBI Taxonomy" id="2800421"/>
    <lineage>
        <taxon>Bacteria</taxon>
        <taxon>Pseudomonadati</taxon>
        <taxon>Verrucomicrobiota</taxon>
        <taxon>Verrucomicrobiia</taxon>
        <taxon>Verrucomicrobiales</taxon>
        <taxon>Verrucomicrobiaceae</taxon>
        <taxon>Oceaniferula</taxon>
    </lineage>
</organism>
<keyword evidence="4" id="KW-1185">Reference proteome</keyword>
<evidence type="ECO:0000259" key="2">
    <source>
        <dbReference type="Pfam" id="PF03629"/>
    </source>
</evidence>